<name>A0ABZ2LX47_9BACT</name>
<feature type="transmembrane region" description="Helical" evidence="2">
    <location>
        <begin position="541"/>
        <end position="561"/>
    </location>
</feature>
<evidence type="ECO:0000259" key="3">
    <source>
        <dbReference type="Pfam" id="PF14258"/>
    </source>
</evidence>
<accession>A0ABZ2LX47</accession>
<evidence type="ECO:0000256" key="2">
    <source>
        <dbReference type="SAM" id="Phobius"/>
    </source>
</evidence>
<evidence type="ECO:0000256" key="1">
    <source>
        <dbReference type="SAM" id="MobiDB-lite"/>
    </source>
</evidence>
<feature type="domain" description="DUF4350" evidence="3">
    <location>
        <begin position="314"/>
        <end position="506"/>
    </location>
</feature>
<dbReference type="Pfam" id="PF14258">
    <property type="entry name" value="DUF4350"/>
    <property type="match status" value="1"/>
</dbReference>
<reference evidence="4 5" key="1">
    <citation type="submission" date="2021-12" db="EMBL/GenBank/DDBJ databases">
        <title>Discovery of the Pendulisporaceae a myxobacterial family with distinct sporulation behavior and unique specialized metabolism.</title>
        <authorList>
            <person name="Garcia R."/>
            <person name="Popoff A."/>
            <person name="Bader C.D."/>
            <person name="Loehr J."/>
            <person name="Walesch S."/>
            <person name="Walt C."/>
            <person name="Boldt J."/>
            <person name="Bunk B."/>
            <person name="Haeckl F.J.F.P.J."/>
            <person name="Gunesch A.P."/>
            <person name="Birkelbach J."/>
            <person name="Nuebel U."/>
            <person name="Pietschmann T."/>
            <person name="Bach T."/>
            <person name="Mueller R."/>
        </authorList>
    </citation>
    <scope>NUCLEOTIDE SEQUENCE [LARGE SCALE GENOMIC DNA]</scope>
    <source>
        <strain evidence="4 5">MSr11954</strain>
    </source>
</reference>
<organism evidence="4 5">
    <name type="scientific">Pendulispora albinea</name>
    <dbReference type="NCBI Taxonomy" id="2741071"/>
    <lineage>
        <taxon>Bacteria</taxon>
        <taxon>Pseudomonadati</taxon>
        <taxon>Myxococcota</taxon>
        <taxon>Myxococcia</taxon>
        <taxon>Myxococcales</taxon>
        <taxon>Sorangiineae</taxon>
        <taxon>Pendulisporaceae</taxon>
        <taxon>Pendulispora</taxon>
    </lineage>
</organism>
<feature type="compositionally biased region" description="Acidic residues" evidence="1">
    <location>
        <begin position="409"/>
        <end position="429"/>
    </location>
</feature>
<keyword evidence="2" id="KW-0812">Transmembrane</keyword>
<feature type="transmembrane region" description="Helical" evidence="2">
    <location>
        <begin position="123"/>
        <end position="145"/>
    </location>
</feature>
<keyword evidence="2" id="KW-1133">Transmembrane helix</keyword>
<feature type="region of interest" description="Disordered" evidence="1">
    <location>
        <begin position="397"/>
        <end position="440"/>
    </location>
</feature>
<evidence type="ECO:0000313" key="5">
    <source>
        <dbReference type="Proteomes" id="UP001370348"/>
    </source>
</evidence>
<feature type="compositionally biased region" description="Low complexity" evidence="1">
    <location>
        <begin position="399"/>
        <end position="408"/>
    </location>
</feature>
<dbReference type="Proteomes" id="UP001370348">
    <property type="component" value="Chromosome"/>
</dbReference>
<sequence>MSDSRHAAIFIAVLGAIVASATTTDARPPPAAPGLAAPLDPERAARDVPDVLRENNAFCKQPIRPLPSRARELCSVAARLPDCEGFRAACAEERGPAVHEPPKPKSGSFVETLQKALGDIAHGLIWVLILAVAVAVLFPLLRLLVRTRKDKALSETTSDAKTVTGRASRAAEELLQEEDAELLLRRAAEHAQQGNLEAALFSYLNASLRALDHRGAIRIARHRTNGEYVRACSEEPARESLYAIVRDVDRVQFGGAQATEDVVSRAASRAVAIVRSGPSPEGAARGLALTTLLVMVLALSAGCGFHIPRGARASDPSGHEVLGELLLRQGVTVKRLGSSLASVPIDDRNGQGPTFAILVDTDRTILETNTEEHLIRWVRAGGFLILAGSPLHWPNDLGAISEPSSSAEIETEPDADEMLDPDEEEEDEEAPKAPPPPANVHRAKLVEPVAMRSPRAVPLAHTGDGKLYAAFQAIARGKVITLASSDLLTNAQLAQPENAGALIALLRTLDRRELRIARAEDGISPVTNPITALERAGLGLGLYHALAATLVLFAAVGARLARSRRNVPEVRRAFTEHIEATGTFYYRRRASAHALAAYARYAEERVRQRLPRGAQDIGAWLAQRSGVDARECAEVWQRATSVHAFAVPRGDELFVLKKLSAIVSAALRMD</sequence>
<evidence type="ECO:0000313" key="4">
    <source>
        <dbReference type="EMBL" id="WXB13691.1"/>
    </source>
</evidence>
<protein>
    <recommendedName>
        <fullName evidence="3">DUF4350 domain-containing protein</fullName>
    </recommendedName>
</protein>
<keyword evidence="2" id="KW-0472">Membrane</keyword>
<gene>
    <name evidence="4" type="ORF">LZC94_38380</name>
</gene>
<dbReference type="RefSeq" id="WP_394823304.1">
    <property type="nucleotide sequence ID" value="NZ_CP089984.1"/>
</dbReference>
<dbReference type="InterPro" id="IPR025646">
    <property type="entry name" value="DUF4350"/>
</dbReference>
<keyword evidence="5" id="KW-1185">Reference proteome</keyword>
<feature type="transmembrane region" description="Helical" evidence="2">
    <location>
        <begin position="286"/>
        <end position="307"/>
    </location>
</feature>
<proteinExistence type="predicted"/>
<dbReference type="EMBL" id="CP089984">
    <property type="protein sequence ID" value="WXB13691.1"/>
    <property type="molecule type" value="Genomic_DNA"/>
</dbReference>